<protein>
    <submittedName>
        <fullName evidence="2">Transglutaminase domain protein</fullName>
    </submittedName>
</protein>
<gene>
    <name evidence="2" type="ordered locus">Hden_3133</name>
</gene>
<dbReference type="InterPro" id="IPR038765">
    <property type="entry name" value="Papain-like_cys_pep_sf"/>
</dbReference>
<dbReference type="SMART" id="SM00460">
    <property type="entry name" value="TGc"/>
    <property type="match status" value="1"/>
</dbReference>
<dbReference type="RefSeq" id="WP_013217087.1">
    <property type="nucleotide sequence ID" value="NC_014313.1"/>
</dbReference>
<dbReference type="InterPro" id="IPR013589">
    <property type="entry name" value="Bac_transglu_N"/>
</dbReference>
<feature type="domain" description="Transglutaminase-like" evidence="1">
    <location>
        <begin position="157"/>
        <end position="221"/>
    </location>
</feature>
<dbReference type="AlphaFoldDB" id="D8JW49"/>
<dbReference type="HOGENOM" id="CLU_008973_1_2_5"/>
<dbReference type="KEGG" id="hdn:Hden_3133"/>
<name>D8JW49_HYPDA</name>
<dbReference type="OrthoDB" id="9804023at2"/>
<dbReference type="eggNOG" id="COG1305">
    <property type="taxonomic scope" value="Bacteria"/>
</dbReference>
<reference evidence="3" key="1">
    <citation type="journal article" date="2011" name="J. Bacteriol.">
        <title>Genome sequences of eight morphologically diverse alphaproteobacteria.</title>
        <authorList>
            <consortium name="US DOE Joint Genome Institute"/>
            <person name="Brown P.J."/>
            <person name="Kysela D.T."/>
            <person name="Buechlein A."/>
            <person name="Hemmerich C."/>
            <person name="Brun Y.V."/>
        </authorList>
    </citation>
    <scope>NUCLEOTIDE SEQUENCE [LARGE SCALE GENOMIC DNA]</scope>
    <source>
        <strain evidence="3">ATCC 51888 / DSM 1869 / NCIB 11706 / TK 0415</strain>
    </source>
</reference>
<dbReference type="Gene3D" id="3.10.620.30">
    <property type="match status" value="1"/>
</dbReference>
<dbReference type="PANTHER" id="PTHR33490">
    <property type="entry name" value="BLR5614 PROTEIN-RELATED"/>
    <property type="match status" value="1"/>
</dbReference>
<proteinExistence type="predicted"/>
<dbReference type="Pfam" id="PF08379">
    <property type="entry name" value="Bact_transglu_N"/>
    <property type="match status" value="1"/>
</dbReference>
<sequence length="270" mass="28956">MRISIGHVSRYTYSEATNYSIMALRLTPPSFLGQRVVDWRIIAPGIDAAHAFRDGFGNVVHLASCVGRQAESLIIAKGVVETEDCAGIVRGLKEIAPLTVYRRQTAKTAADDAIRSLASGTNAAAGVNGMHELMTAVRKAIDYRTGATNSHTTAADALRDGAGVCQDHAHVFISAVRSLGIPARYVSGYLMSGGDEPAEANHAWAEVWIEDLGWVGFDPANGVCPTELYVRLAAGLDATFAAPIRGMRHGIAEERLDVIVEVQQQISQQQ</sequence>
<dbReference type="Pfam" id="PF01841">
    <property type="entry name" value="Transglut_core"/>
    <property type="match status" value="1"/>
</dbReference>
<dbReference type="PANTHER" id="PTHR33490:SF6">
    <property type="entry name" value="SLL1049 PROTEIN"/>
    <property type="match status" value="1"/>
</dbReference>
<evidence type="ECO:0000259" key="1">
    <source>
        <dbReference type="SMART" id="SM00460"/>
    </source>
</evidence>
<accession>D8JW49</accession>
<dbReference type="STRING" id="582899.Hden_3133"/>
<dbReference type="EMBL" id="CP002083">
    <property type="protein sequence ID" value="ADJ24928.1"/>
    <property type="molecule type" value="Genomic_DNA"/>
</dbReference>
<evidence type="ECO:0000313" key="3">
    <source>
        <dbReference type="Proteomes" id="UP000002033"/>
    </source>
</evidence>
<dbReference type="InterPro" id="IPR002931">
    <property type="entry name" value="Transglutaminase-like"/>
</dbReference>
<keyword evidence="3" id="KW-1185">Reference proteome</keyword>
<dbReference type="SUPFAM" id="SSF54001">
    <property type="entry name" value="Cysteine proteinases"/>
    <property type="match status" value="1"/>
</dbReference>
<evidence type="ECO:0000313" key="2">
    <source>
        <dbReference type="EMBL" id="ADJ24928.1"/>
    </source>
</evidence>
<dbReference type="Proteomes" id="UP000002033">
    <property type="component" value="Chromosome"/>
</dbReference>
<organism evidence="2 3">
    <name type="scientific">Hyphomicrobium denitrificans (strain ATCC 51888 / DSM 1869 / NCIMB 11706 / TK 0415)</name>
    <dbReference type="NCBI Taxonomy" id="582899"/>
    <lineage>
        <taxon>Bacteria</taxon>
        <taxon>Pseudomonadati</taxon>
        <taxon>Pseudomonadota</taxon>
        <taxon>Alphaproteobacteria</taxon>
        <taxon>Hyphomicrobiales</taxon>
        <taxon>Hyphomicrobiaceae</taxon>
        <taxon>Hyphomicrobium</taxon>
    </lineage>
</organism>